<accession>A0A848MB29</accession>
<gene>
    <name evidence="1" type="ORF">GW590_00910</name>
</gene>
<sequence>MPAMSLNVIGHVGTHSIYLYVYNFNRKVSMLHGFIKNG</sequence>
<evidence type="ECO:0000313" key="1">
    <source>
        <dbReference type="EMBL" id="NMP25448.1"/>
    </source>
</evidence>
<organism evidence="1 2">
    <name type="scientific">Rouxiella aceris</name>
    <dbReference type="NCBI Taxonomy" id="2703884"/>
    <lineage>
        <taxon>Bacteria</taxon>
        <taxon>Pseudomonadati</taxon>
        <taxon>Pseudomonadota</taxon>
        <taxon>Gammaproteobacteria</taxon>
        <taxon>Enterobacterales</taxon>
        <taxon>Yersiniaceae</taxon>
        <taxon>Rouxiella</taxon>
    </lineage>
</organism>
<dbReference type="EMBL" id="JAADJU010000001">
    <property type="protein sequence ID" value="NMP25448.1"/>
    <property type="molecule type" value="Genomic_DNA"/>
</dbReference>
<evidence type="ECO:0000313" key="2">
    <source>
        <dbReference type="Proteomes" id="UP000585363"/>
    </source>
</evidence>
<name>A0A848MB29_9GAMM</name>
<proteinExistence type="predicted"/>
<comment type="caution">
    <text evidence="1">The sequence shown here is derived from an EMBL/GenBank/DDBJ whole genome shotgun (WGS) entry which is preliminary data.</text>
</comment>
<dbReference type="AlphaFoldDB" id="A0A848MB29"/>
<dbReference type="Proteomes" id="UP000585363">
    <property type="component" value="Unassembled WGS sequence"/>
</dbReference>
<reference evidence="1 2" key="2">
    <citation type="submission" date="2020-06" db="EMBL/GenBank/DDBJ databases">
        <title>Polyphasic characterization of a Rahnella strain isolated from tree sap.</title>
        <authorList>
            <person name="Kim I.S."/>
        </authorList>
    </citation>
    <scope>NUCLEOTIDE SEQUENCE [LARGE SCALE GENOMIC DNA]</scope>
    <source>
        <strain evidence="1 2">SAP-1</strain>
    </source>
</reference>
<protein>
    <submittedName>
        <fullName evidence="1">Arsenate reductase</fullName>
    </submittedName>
</protein>
<reference evidence="1 2" key="1">
    <citation type="submission" date="2020-01" db="EMBL/GenBank/DDBJ databases">
        <authorList>
            <person name="Lee S.D."/>
        </authorList>
    </citation>
    <scope>NUCLEOTIDE SEQUENCE [LARGE SCALE GENOMIC DNA]</scope>
    <source>
        <strain evidence="1 2">SAP-1</strain>
    </source>
</reference>
<keyword evidence="2" id="KW-1185">Reference proteome</keyword>